<proteinExistence type="inferred from homology"/>
<feature type="transmembrane region" description="Helical" evidence="11">
    <location>
        <begin position="138"/>
        <end position="155"/>
    </location>
</feature>
<protein>
    <recommendedName>
        <fullName evidence="11">Peptidoglycan glycosyltransferase RodA</fullName>
        <shortName evidence="11">PGT</shortName>
        <ecNumber evidence="11">2.4.99.28</ecNumber>
    </recommendedName>
    <alternativeName>
        <fullName evidence="11">Cell elongation protein RodA</fullName>
    </alternativeName>
    <alternativeName>
        <fullName evidence="11">Cell wall polymerase</fullName>
    </alternativeName>
    <alternativeName>
        <fullName evidence="11">Peptidoglycan polymerase</fullName>
        <shortName evidence="11">PG polymerase</shortName>
    </alternativeName>
</protein>
<keyword evidence="9 11" id="KW-0472">Membrane</keyword>
<dbReference type="InterPro" id="IPR011923">
    <property type="entry name" value="RodA/MrdB"/>
</dbReference>
<keyword evidence="3 11" id="KW-0328">Glycosyltransferase</keyword>
<dbReference type="GO" id="GO:0015648">
    <property type="term" value="F:lipid-linked peptidoglycan transporter activity"/>
    <property type="evidence" value="ECO:0007669"/>
    <property type="project" value="TreeGrafter"/>
</dbReference>
<dbReference type="HAMAP" id="MF_02079">
    <property type="entry name" value="PGT_RodA"/>
    <property type="match status" value="1"/>
</dbReference>
<dbReference type="EMBL" id="AUZJ01000029">
    <property type="protein sequence ID" value="ERF60843.1"/>
    <property type="molecule type" value="Genomic_DNA"/>
</dbReference>
<evidence type="ECO:0000313" key="15">
    <source>
        <dbReference type="Proteomes" id="UP000016646"/>
    </source>
</evidence>
<dbReference type="EMBL" id="AVQI01000072">
    <property type="protein sequence ID" value="ERJ99823.1"/>
    <property type="molecule type" value="Genomic_DNA"/>
</dbReference>
<feature type="transmembrane region" description="Helical" evidence="11">
    <location>
        <begin position="371"/>
        <end position="397"/>
    </location>
</feature>
<dbReference type="eggNOG" id="COG0772">
    <property type="taxonomic scope" value="Bacteria"/>
</dbReference>
<evidence type="ECO:0000313" key="12">
    <source>
        <dbReference type="EMBL" id="ERF60843.1"/>
    </source>
</evidence>
<dbReference type="InterPro" id="IPR001182">
    <property type="entry name" value="FtsW/RodA"/>
</dbReference>
<dbReference type="Pfam" id="PF01098">
    <property type="entry name" value="FTSW_RODA_SPOVE"/>
    <property type="match status" value="2"/>
</dbReference>
<dbReference type="AlphaFoldDB" id="U1FLW8"/>
<comment type="pathway">
    <text evidence="11">Cell wall biogenesis; peptidoglycan biosynthesis.</text>
</comment>
<feature type="transmembrane region" description="Helical" evidence="11">
    <location>
        <begin position="106"/>
        <end position="126"/>
    </location>
</feature>
<feature type="transmembrane region" description="Helical" evidence="11">
    <location>
        <begin position="333"/>
        <end position="359"/>
    </location>
</feature>
<evidence type="ECO:0000256" key="6">
    <source>
        <dbReference type="ARBA" id="ARBA00022960"/>
    </source>
</evidence>
<dbReference type="PROSITE" id="PS00428">
    <property type="entry name" value="FTSW_RODA_SPOVE"/>
    <property type="match status" value="1"/>
</dbReference>
<feature type="transmembrane region" description="Helical" evidence="11">
    <location>
        <begin position="72"/>
        <end position="94"/>
    </location>
</feature>
<comment type="subcellular location">
    <subcellularLocation>
        <location evidence="11">Cell membrane</location>
        <topology evidence="11">Multi-pass membrane protein</topology>
    </subcellularLocation>
    <subcellularLocation>
        <location evidence="1">Membrane</location>
        <topology evidence="1">Multi-pass membrane protein</topology>
    </subcellularLocation>
</comment>
<keyword evidence="10 11" id="KW-0961">Cell wall biogenesis/degradation</keyword>
<evidence type="ECO:0000256" key="1">
    <source>
        <dbReference type="ARBA" id="ARBA00004141"/>
    </source>
</evidence>
<keyword evidence="8 11" id="KW-1133">Transmembrane helix</keyword>
<dbReference type="EC" id="2.4.99.28" evidence="11"/>
<evidence type="ECO:0000256" key="8">
    <source>
        <dbReference type="ARBA" id="ARBA00022989"/>
    </source>
</evidence>
<feature type="transmembrane region" description="Helical" evidence="11">
    <location>
        <begin position="182"/>
        <end position="201"/>
    </location>
</feature>
<comment type="caution">
    <text evidence="12">The sequence shown here is derived from an EMBL/GenBank/DDBJ whole genome shotgun (WGS) entry which is preliminary data.</text>
</comment>
<gene>
    <name evidence="12" type="primary">mrdB</name>
    <name evidence="11" type="synonym">rodA</name>
    <name evidence="13" type="ORF">HMPREF0860_0555</name>
    <name evidence="12" type="ORF">HMPREF1325_0411</name>
</gene>
<feature type="transmembrane region" description="Helical" evidence="11">
    <location>
        <begin position="248"/>
        <end position="269"/>
    </location>
</feature>
<feature type="transmembrane region" description="Helical" evidence="11">
    <location>
        <begin position="161"/>
        <end position="177"/>
    </location>
</feature>
<evidence type="ECO:0000313" key="13">
    <source>
        <dbReference type="EMBL" id="ERJ99823.1"/>
    </source>
</evidence>
<accession>U1FLW8</accession>
<feature type="transmembrane region" description="Helical" evidence="11">
    <location>
        <begin position="221"/>
        <end position="239"/>
    </location>
</feature>
<dbReference type="GO" id="GO:0005886">
    <property type="term" value="C:plasma membrane"/>
    <property type="evidence" value="ECO:0007669"/>
    <property type="project" value="UniProtKB-SubCell"/>
</dbReference>
<evidence type="ECO:0000313" key="14">
    <source>
        <dbReference type="Proteomes" id="UP000016412"/>
    </source>
</evidence>
<comment type="similarity">
    <text evidence="11">Belongs to the SEDS family. MrdB/RodA subfamily.</text>
</comment>
<keyword evidence="2 11" id="KW-1003">Cell membrane</keyword>
<name>U1FLW8_TRESO</name>
<feature type="transmembrane region" description="Helical" evidence="11">
    <location>
        <begin position="44"/>
        <end position="65"/>
    </location>
</feature>
<dbReference type="GO" id="GO:0008955">
    <property type="term" value="F:peptidoglycan glycosyltransferase activity"/>
    <property type="evidence" value="ECO:0007669"/>
    <property type="project" value="UniProtKB-UniRule"/>
</dbReference>
<evidence type="ECO:0000256" key="2">
    <source>
        <dbReference type="ARBA" id="ARBA00022475"/>
    </source>
</evidence>
<evidence type="ECO:0000256" key="5">
    <source>
        <dbReference type="ARBA" id="ARBA00022692"/>
    </source>
</evidence>
<dbReference type="Proteomes" id="UP000016412">
    <property type="component" value="Unassembled WGS sequence"/>
</dbReference>
<keyword evidence="7 11" id="KW-0573">Peptidoglycan synthesis</keyword>
<evidence type="ECO:0000256" key="10">
    <source>
        <dbReference type="ARBA" id="ARBA00023316"/>
    </source>
</evidence>
<dbReference type="NCBIfam" id="TIGR02210">
    <property type="entry name" value="rodA_shape"/>
    <property type="match status" value="1"/>
</dbReference>
<comment type="catalytic activity">
    <reaction evidence="11">
        <text>[GlcNAc-(1-&gt;4)-Mur2Ac(oyl-L-Ala-gamma-D-Glu-L-Lys-D-Ala-D-Ala)](n)-di-trans,octa-cis-undecaprenyl diphosphate + beta-D-GlcNAc-(1-&gt;4)-Mur2Ac(oyl-L-Ala-gamma-D-Glu-L-Lys-D-Ala-D-Ala)-di-trans,octa-cis-undecaprenyl diphosphate = [GlcNAc-(1-&gt;4)-Mur2Ac(oyl-L-Ala-gamma-D-Glu-L-Lys-D-Ala-D-Ala)](n+1)-di-trans,octa-cis-undecaprenyl diphosphate + di-trans,octa-cis-undecaprenyl diphosphate + H(+)</text>
        <dbReference type="Rhea" id="RHEA:23708"/>
        <dbReference type="Rhea" id="RHEA-COMP:9602"/>
        <dbReference type="Rhea" id="RHEA-COMP:9603"/>
        <dbReference type="ChEBI" id="CHEBI:15378"/>
        <dbReference type="ChEBI" id="CHEBI:58405"/>
        <dbReference type="ChEBI" id="CHEBI:60033"/>
        <dbReference type="ChEBI" id="CHEBI:78435"/>
        <dbReference type="EC" id="2.4.99.28"/>
    </reaction>
</comment>
<dbReference type="RefSeq" id="WP_021330217.1">
    <property type="nucleotide sequence ID" value="NZ_AUZJ01000029.1"/>
</dbReference>
<dbReference type="OrthoDB" id="9812661at2"/>
<dbReference type="InterPro" id="IPR018365">
    <property type="entry name" value="Cell_cycle_FtsW-rel_CS"/>
</dbReference>
<feature type="transmembrane region" description="Helical" evidence="11">
    <location>
        <begin position="12"/>
        <end position="32"/>
    </location>
</feature>
<dbReference type="PATRIC" id="fig|1125725.3.peg.1192"/>
<dbReference type="UniPathway" id="UPA00219"/>
<keyword evidence="6 11" id="KW-0133">Cell shape</keyword>
<keyword evidence="15" id="KW-1185">Reference proteome</keyword>
<dbReference type="GO" id="GO:0032153">
    <property type="term" value="C:cell division site"/>
    <property type="evidence" value="ECO:0007669"/>
    <property type="project" value="TreeGrafter"/>
</dbReference>
<dbReference type="GO" id="GO:0051301">
    <property type="term" value="P:cell division"/>
    <property type="evidence" value="ECO:0007669"/>
    <property type="project" value="InterPro"/>
</dbReference>
<dbReference type="NCBIfam" id="NF037961">
    <property type="entry name" value="RodA_shape"/>
    <property type="match status" value="1"/>
</dbReference>
<dbReference type="STRING" id="1125725.HMPREF1325_0411"/>
<sequence>MKLKITDAFDYVLLFCVLALTAAGIAFIYSSGINSDGILVTKEYVKQIVWASFGLALIVVCALYDYRKTARYAYIVYAALGAVLLYTVVFGRYVNGARSWIGIGDFGVQPSEFGKIVFIVFLAKYLSESRTEVPLKRFVIAVLIFGFPALLILAQPDLGTASVYIPIFLVMCFMADIPLRYILFVFGTGMATIFFTVLPVWNDVIAHRKIPAIGALTDIRLRLLLIAASLSITLIGIVVRRYLRGQRYFYWISYVSLIVALSLFGSYGAGRVLKEYQISRLIVFMDPSVDPRGSGWNIIQSKIAIGAGGIFGRSFLHGTQSHYRFLPQQSTDFIFSILSEELGFIGGLVVFVLYGLIFFRTLKIMRNATGYGLYIAAGILGMFFFHFFVNIGMVMGIMPITGIPLLFLSYGGSSLWTAMIAVGLLMSINYHKYGFDA</sequence>
<comment type="function">
    <text evidence="11">Peptidoglycan polymerase that is essential for cell wall elongation.</text>
</comment>
<dbReference type="GO" id="GO:0009252">
    <property type="term" value="P:peptidoglycan biosynthetic process"/>
    <property type="evidence" value="ECO:0007669"/>
    <property type="project" value="UniProtKB-UniRule"/>
</dbReference>
<dbReference type="GO" id="GO:0071555">
    <property type="term" value="P:cell wall organization"/>
    <property type="evidence" value="ECO:0007669"/>
    <property type="project" value="UniProtKB-KW"/>
</dbReference>
<evidence type="ECO:0000256" key="9">
    <source>
        <dbReference type="ARBA" id="ARBA00023136"/>
    </source>
</evidence>
<feature type="transmembrane region" description="Helical" evidence="11">
    <location>
        <begin position="403"/>
        <end position="425"/>
    </location>
</feature>
<dbReference type="GO" id="GO:0008360">
    <property type="term" value="P:regulation of cell shape"/>
    <property type="evidence" value="ECO:0007669"/>
    <property type="project" value="UniProtKB-KW"/>
</dbReference>
<dbReference type="PANTHER" id="PTHR30474">
    <property type="entry name" value="CELL CYCLE PROTEIN"/>
    <property type="match status" value="1"/>
</dbReference>
<keyword evidence="5 11" id="KW-0812">Transmembrane</keyword>
<keyword evidence="4 11" id="KW-0808">Transferase</keyword>
<dbReference type="Proteomes" id="UP000016646">
    <property type="component" value="Unassembled WGS sequence"/>
</dbReference>
<evidence type="ECO:0000256" key="4">
    <source>
        <dbReference type="ARBA" id="ARBA00022679"/>
    </source>
</evidence>
<organism evidence="12 14">
    <name type="scientific">Treponema socranskii subsp. socranskii VPI DR56BR1116 = ATCC 35536</name>
    <dbReference type="NCBI Taxonomy" id="1125725"/>
    <lineage>
        <taxon>Bacteria</taxon>
        <taxon>Pseudomonadati</taxon>
        <taxon>Spirochaetota</taxon>
        <taxon>Spirochaetia</taxon>
        <taxon>Spirochaetales</taxon>
        <taxon>Treponemataceae</taxon>
        <taxon>Treponema</taxon>
    </lineage>
</organism>
<evidence type="ECO:0000256" key="3">
    <source>
        <dbReference type="ARBA" id="ARBA00022676"/>
    </source>
</evidence>
<evidence type="ECO:0000256" key="11">
    <source>
        <dbReference type="HAMAP-Rule" id="MF_02079"/>
    </source>
</evidence>
<reference evidence="14 15" key="1">
    <citation type="submission" date="2013-08" db="EMBL/GenBank/DDBJ databases">
        <authorList>
            <person name="Durkin A.S."/>
            <person name="Haft D.R."/>
            <person name="McCorrison J."/>
            <person name="Torralba M."/>
            <person name="Gillis M."/>
            <person name="Haft D.H."/>
            <person name="Methe B."/>
            <person name="Sutton G."/>
            <person name="Nelson K.E."/>
        </authorList>
    </citation>
    <scope>NUCLEOTIDE SEQUENCE [LARGE SCALE GENOMIC DNA]</scope>
    <source>
        <strain evidence="13 15">ATCC 35536</strain>
        <strain evidence="12 14">VPI DR56BR1116</strain>
    </source>
</reference>
<evidence type="ECO:0000256" key="7">
    <source>
        <dbReference type="ARBA" id="ARBA00022984"/>
    </source>
</evidence>
<dbReference type="PANTHER" id="PTHR30474:SF1">
    <property type="entry name" value="PEPTIDOGLYCAN GLYCOSYLTRANSFERASE MRDB"/>
    <property type="match status" value="1"/>
</dbReference>